<feature type="transmembrane region" description="Helical" evidence="9">
    <location>
        <begin position="153"/>
        <end position="178"/>
    </location>
</feature>
<evidence type="ECO:0000256" key="9">
    <source>
        <dbReference type="SAM" id="Phobius"/>
    </source>
</evidence>
<dbReference type="Pfam" id="PF00999">
    <property type="entry name" value="Na_H_Exchanger"/>
    <property type="match status" value="1"/>
</dbReference>
<feature type="transmembrane region" description="Helical" evidence="9">
    <location>
        <begin position="95"/>
        <end position="116"/>
    </location>
</feature>
<evidence type="ECO:0000256" key="4">
    <source>
        <dbReference type="ARBA" id="ARBA00022449"/>
    </source>
</evidence>
<evidence type="ECO:0000313" key="13">
    <source>
        <dbReference type="Proteomes" id="UP000607397"/>
    </source>
</evidence>
<keyword evidence="13" id="KW-1185">Reference proteome</keyword>
<dbReference type="Gene3D" id="1.20.1530.20">
    <property type="match status" value="1"/>
</dbReference>
<evidence type="ECO:0000256" key="3">
    <source>
        <dbReference type="ARBA" id="ARBA00022448"/>
    </source>
</evidence>
<feature type="domain" description="UspA" evidence="10">
    <location>
        <begin position="424"/>
        <end position="555"/>
    </location>
</feature>
<feature type="transmembrane region" description="Helical" evidence="9">
    <location>
        <begin position="36"/>
        <end position="56"/>
    </location>
</feature>
<evidence type="ECO:0000259" key="11">
    <source>
        <dbReference type="Pfam" id="PF00999"/>
    </source>
</evidence>
<dbReference type="SUPFAM" id="SSF52402">
    <property type="entry name" value="Adenine nucleotide alpha hydrolases-like"/>
    <property type="match status" value="2"/>
</dbReference>
<feature type="transmembrane region" description="Helical" evidence="9">
    <location>
        <begin position="363"/>
        <end position="384"/>
    </location>
</feature>
<feature type="transmembrane region" description="Helical" evidence="9">
    <location>
        <begin position="190"/>
        <end position="208"/>
    </location>
</feature>
<dbReference type="InterPro" id="IPR014729">
    <property type="entry name" value="Rossmann-like_a/b/a_fold"/>
</dbReference>
<feature type="domain" description="Cation/H+ exchanger transmembrane" evidence="11">
    <location>
        <begin position="21"/>
        <end position="384"/>
    </location>
</feature>
<feature type="transmembrane region" description="Helical" evidence="9">
    <location>
        <begin position="300"/>
        <end position="322"/>
    </location>
</feature>
<reference evidence="12" key="1">
    <citation type="submission" date="2019-12" db="EMBL/GenBank/DDBJ databases">
        <title>High-Quality draft genome sequences of three cyanobacteria isolated from the limestone walls of the Old Cathedral of Coimbra.</title>
        <authorList>
            <person name="Tiago I."/>
            <person name="Soares F."/>
            <person name="Portugal A."/>
        </authorList>
    </citation>
    <scope>NUCLEOTIDE SEQUENCE [LARGE SCALE GENOMIC DNA]</scope>
    <source>
        <strain evidence="12">C</strain>
    </source>
</reference>
<proteinExistence type="inferred from homology"/>
<sequence length="697" mass="75448">MEQLSEVVLASPIFIFTLLLLVSLTIPPIFERLRMPGLVGLLVAGVALGPYALALLTHESETMKLLSDIGKLYLMFVAGLEIDLGEFRKTRNRSFSFGLATFAVPLMTGTLIGLAFGFGTNSAVLIGSLLASHTLLAYPIVRRLGIVKTESVMVTVGATIFTDIGALLVLAVCVSIDAGEFSWLNLGLQLGALLAYAAVVLFGFDWAGKIYFRRSSDEEGNQFLFILLAVFLAAAGAQVIRVENIVGAFLAGLAVNDVLRGSPVKDKVEFVGSVLFIPFFFVDMGLLLNIPVFMETLTTNVLMVVAIVGGLVGSKFVAALITKLLFGYSRMEMLTMWSLSIPQVAATLAAALVGFQVGLLSEAIFNSVIVLMLVTSLVGPVLTARFASRLSMIQVPAPRPLPGMGQVLTLAHIPGTEVTPGPFTVVIPIHNPETEDYLIELAALLAHHEQGVIVPLVVVKASVFMDEPELDAAIAQNQRLLNRATDLGQQLKIEVRPTLRIDSDIAQGINRSAKETKANLIVMGYGEMTSLRARLFGNLANQVFWSSHCPVAVMRLLQPPTAIQHILVPLRDLTPSALRVARFAQFLAETNQATVTLLHVYAPQTPGEIRLEFKSQLMALLEMAEKPGLFKLKMVAHDDVAQVILRMADTFDLVILRSLRRRTVAGLAVSDVATQVMRDLECSIVLFGEASSDGFQR</sequence>
<keyword evidence="4" id="KW-0050">Antiport</keyword>
<dbReference type="Pfam" id="PF00582">
    <property type="entry name" value="Usp"/>
    <property type="match status" value="2"/>
</dbReference>
<dbReference type="InterPro" id="IPR038770">
    <property type="entry name" value="Na+/solute_symporter_sf"/>
</dbReference>
<comment type="caution">
    <text evidence="12">The sequence shown here is derived from an EMBL/GenBank/DDBJ whole genome shotgun (WGS) entry which is preliminary data.</text>
</comment>
<evidence type="ECO:0000256" key="5">
    <source>
        <dbReference type="ARBA" id="ARBA00022692"/>
    </source>
</evidence>
<feature type="transmembrane region" description="Helical" evidence="9">
    <location>
        <begin position="122"/>
        <end position="141"/>
    </location>
</feature>
<dbReference type="Gene3D" id="3.40.50.620">
    <property type="entry name" value="HUPs"/>
    <property type="match status" value="2"/>
</dbReference>
<dbReference type="Proteomes" id="UP000607397">
    <property type="component" value="Unassembled WGS sequence"/>
</dbReference>
<keyword evidence="8 9" id="KW-0472">Membrane</keyword>
<dbReference type="RefSeq" id="WP_161824585.1">
    <property type="nucleotide sequence ID" value="NZ_WVIC01000009.1"/>
</dbReference>
<dbReference type="PANTHER" id="PTHR43562">
    <property type="entry name" value="NAPA-TYPE SODIUM/HYDROGEN ANTIPORTER"/>
    <property type="match status" value="1"/>
</dbReference>
<evidence type="ECO:0000256" key="1">
    <source>
        <dbReference type="ARBA" id="ARBA00004141"/>
    </source>
</evidence>
<dbReference type="InterPro" id="IPR006153">
    <property type="entry name" value="Cation/H_exchanger_TM"/>
</dbReference>
<evidence type="ECO:0000313" key="12">
    <source>
        <dbReference type="EMBL" id="NCJ06107.1"/>
    </source>
</evidence>
<feature type="transmembrane region" description="Helical" evidence="9">
    <location>
        <begin position="220"/>
        <end position="239"/>
    </location>
</feature>
<accession>A0A8K1ZYC7</accession>
<gene>
    <name evidence="12" type="ORF">GS597_06170</name>
</gene>
<dbReference type="GO" id="GO:0015297">
    <property type="term" value="F:antiporter activity"/>
    <property type="evidence" value="ECO:0007669"/>
    <property type="project" value="UniProtKB-KW"/>
</dbReference>
<name>A0A8K1ZYC7_9CYAN</name>
<feature type="transmembrane region" description="Helical" evidence="9">
    <location>
        <begin position="274"/>
        <end position="294"/>
    </location>
</feature>
<keyword evidence="5 9" id="KW-0812">Transmembrane</keyword>
<keyword evidence="6 9" id="KW-1133">Transmembrane helix</keyword>
<dbReference type="AlphaFoldDB" id="A0A8K1ZYC7"/>
<evidence type="ECO:0000259" key="10">
    <source>
        <dbReference type="Pfam" id="PF00582"/>
    </source>
</evidence>
<dbReference type="GO" id="GO:1902600">
    <property type="term" value="P:proton transmembrane transport"/>
    <property type="evidence" value="ECO:0007669"/>
    <property type="project" value="InterPro"/>
</dbReference>
<comment type="similarity">
    <text evidence="2">Belongs to the monovalent cation:proton antiporter 2 (CPA2) transporter (TC 2.A.37) family.</text>
</comment>
<evidence type="ECO:0000256" key="8">
    <source>
        <dbReference type="ARBA" id="ARBA00023136"/>
    </source>
</evidence>
<evidence type="ECO:0000256" key="7">
    <source>
        <dbReference type="ARBA" id="ARBA00023065"/>
    </source>
</evidence>
<comment type="subcellular location">
    <subcellularLocation>
        <location evidence="1">Membrane</location>
        <topology evidence="1">Multi-pass membrane protein</topology>
    </subcellularLocation>
</comment>
<evidence type="ECO:0000256" key="6">
    <source>
        <dbReference type="ARBA" id="ARBA00022989"/>
    </source>
</evidence>
<dbReference type="PANTHER" id="PTHR43562:SF4">
    <property type="entry name" value="NA(+)_H(+) ANTIPORTER NHAS5"/>
    <property type="match status" value="1"/>
</dbReference>
<dbReference type="GO" id="GO:0016020">
    <property type="term" value="C:membrane"/>
    <property type="evidence" value="ECO:0007669"/>
    <property type="project" value="UniProtKB-SubCell"/>
</dbReference>
<dbReference type="InterPro" id="IPR006016">
    <property type="entry name" value="UspA"/>
</dbReference>
<organism evidence="12 13">
    <name type="scientific">Petrachloros mirabilis ULC683</name>
    <dbReference type="NCBI Taxonomy" id="2781853"/>
    <lineage>
        <taxon>Bacteria</taxon>
        <taxon>Bacillati</taxon>
        <taxon>Cyanobacteriota</taxon>
        <taxon>Cyanophyceae</taxon>
        <taxon>Synechococcales</taxon>
        <taxon>Petrachlorosaceae</taxon>
        <taxon>Petrachloros</taxon>
        <taxon>Petrachloros mirabilis</taxon>
    </lineage>
</organism>
<evidence type="ECO:0000256" key="2">
    <source>
        <dbReference type="ARBA" id="ARBA00005551"/>
    </source>
</evidence>
<protein>
    <submittedName>
        <fullName evidence="12">Universal stress protein</fullName>
    </submittedName>
</protein>
<keyword evidence="7" id="KW-0406">Ion transport</keyword>
<feature type="domain" description="UspA" evidence="10">
    <location>
        <begin position="564"/>
        <end position="686"/>
    </location>
</feature>
<keyword evidence="3" id="KW-0813">Transport</keyword>
<feature type="transmembrane region" description="Helical" evidence="9">
    <location>
        <begin position="7"/>
        <end position="30"/>
    </location>
</feature>
<dbReference type="EMBL" id="WVIC01000009">
    <property type="protein sequence ID" value="NCJ06107.1"/>
    <property type="molecule type" value="Genomic_DNA"/>
</dbReference>
<feature type="transmembrane region" description="Helical" evidence="9">
    <location>
        <begin position="334"/>
        <end position="357"/>
    </location>
</feature>